<proteinExistence type="predicted"/>
<evidence type="ECO:0000256" key="1">
    <source>
        <dbReference type="SAM" id="MobiDB-lite"/>
    </source>
</evidence>
<feature type="compositionally biased region" description="Basic and acidic residues" evidence="1">
    <location>
        <begin position="1"/>
        <end position="11"/>
    </location>
</feature>
<evidence type="ECO:0000313" key="3">
    <source>
        <dbReference type="EMBL" id="MFC4532554.1"/>
    </source>
</evidence>
<dbReference type="Proteomes" id="UP001596004">
    <property type="component" value="Unassembled WGS sequence"/>
</dbReference>
<dbReference type="RefSeq" id="WP_380841388.1">
    <property type="nucleotide sequence ID" value="NZ_JBHSFP010000010.1"/>
</dbReference>
<evidence type="ECO:0000313" key="4">
    <source>
        <dbReference type="Proteomes" id="UP001596004"/>
    </source>
</evidence>
<feature type="region of interest" description="Disordered" evidence="1">
    <location>
        <begin position="1"/>
        <end position="22"/>
    </location>
</feature>
<name>A0ABV9CH99_9ACTN</name>
<dbReference type="EMBL" id="JBHSFP010000010">
    <property type="protein sequence ID" value="MFC4532554.1"/>
    <property type="molecule type" value="Genomic_DNA"/>
</dbReference>
<sequence>MPKGDKSEVPWRRSTRSQQNGACVEASYLGTTVAVRDSKDPQGPEVVIMKDSWNAFIRILKSGEVG</sequence>
<protein>
    <submittedName>
        <fullName evidence="3">DUF397 domain-containing protein</fullName>
    </submittedName>
</protein>
<keyword evidence="4" id="KW-1185">Reference proteome</keyword>
<feature type="domain" description="DUF397" evidence="2">
    <location>
        <begin position="10"/>
        <end position="60"/>
    </location>
</feature>
<dbReference type="Pfam" id="PF04149">
    <property type="entry name" value="DUF397"/>
    <property type="match status" value="1"/>
</dbReference>
<reference evidence="4" key="1">
    <citation type="journal article" date="2019" name="Int. J. Syst. Evol. Microbiol.">
        <title>The Global Catalogue of Microorganisms (GCM) 10K type strain sequencing project: providing services to taxonomists for standard genome sequencing and annotation.</title>
        <authorList>
            <consortium name="The Broad Institute Genomics Platform"/>
            <consortium name="The Broad Institute Genome Sequencing Center for Infectious Disease"/>
            <person name="Wu L."/>
            <person name="Ma J."/>
        </authorList>
    </citation>
    <scope>NUCLEOTIDE SEQUENCE [LARGE SCALE GENOMIC DNA]</scope>
    <source>
        <strain evidence="4">CGMCC 4.7132</strain>
    </source>
</reference>
<comment type="caution">
    <text evidence="3">The sequence shown here is derived from an EMBL/GenBank/DDBJ whole genome shotgun (WGS) entry which is preliminary data.</text>
</comment>
<evidence type="ECO:0000259" key="2">
    <source>
        <dbReference type="Pfam" id="PF04149"/>
    </source>
</evidence>
<organism evidence="3 4">
    <name type="scientific">Sphaerisporangium dianthi</name>
    <dbReference type="NCBI Taxonomy" id="1436120"/>
    <lineage>
        <taxon>Bacteria</taxon>
        <taxon>Bacillati</taxon>
        <taxon>Actinomycetota</taxon>
        <taxon>Actinomycetes</taxon>
        <taxon>Streptosporangiales</taxon>
        <taxon>Streptosporangiaceae</taxon>
        <taxon>Sphaerisporangium</taxon>
    </lineage>
</organism>
<dbReference type="InterPro" id="IPR007278">
    <property type="entry name" value="DUF397"/>
</dbReference>
<accession>A0ABV9CH99</accession>
<gene>
    <name evidence="3" type="ORF">ACFO60_17405</name>
</gene>